<name>A0AAN8WSM0_HALRR</name>
<evidence type="ECO:0000313" key="2">
    <source>
        <dbReference type="Proteomes" id="UP001381693"/>
    </source>
</evidence>
<evidence type="ECO:0000313" key="1">
    <source>
        <dbReference type="EMBL" id="KAK7065584.1"/>
    </source>
</evidence>
<keyword evidence="2" id="KW-1185">Reference proteome</keyword>
<comment type="caution">
    <text evidence="1">The sequence shown here is derived from an EMBL/GenBank/DDBJ whole genome shotgun (WGS) entry which is preliminary data.</text>
</comment>
<reference evidence="1 2" key="1">
    <citation type="submission" date="2023-11" db="EMBL/GenBank/DDBJ databases">
        <title>Halocaridina rubra genome assembly.</title>
        <authorList>
            <person name="Smith C."/>
        </authorList>
    </citation>
    <scope>NUCLEOTIDE SEQUENCE [LARGE SCALE GENOMIC DNA]</scope>
    <source>
        <strain evidence="1">EP-1</strain>
        <tissue evidence="1">Whole</tissue>
    </source>
</reference>
<accession>A0AAN8WSM0</accession>
<sequence>SVGPSTVKYVRYKGGLMKPWDDYPVLVGSEVESEFMTLEVTNCTLDMHSINISWNNKYWQNFRNVYG</sequence>
<organism evidence="1 2">
    <name type="scientific">Halocaridina rubra</name>
    <name type="common">Hawaiian red shrimp</name>
    <dbReference type="NCBI Taxonomy" id="373956"/>
    <lineage>
        <taxon>Eukaryota</taxon>
        <taxon>Metazoa</taxon>
        <taxon>Ecdysozoa</taxon>
        <taxon>Arthropoda</taxon>
        <taxon>Crustacea</taxon>
        <taxon>Multicrustacea</taxon>
        <taxon>Malacostraca</taxon>
        <taxon>Eumalacostraca</taxon>
        <taxon>Eucarida</taxon>
        <taxon>Decapoda</taxon>
        <taxon>Pleocyemata</taxon>
        <taxon>Caridea</taxon>
        <taxon>Atyoidea</taxon>
        <taxon>Atyidae</taxon>
        <taxon>Halocaridina</taxon>
    </lineage>
</organism>
<protein>
    <submittedName>
        <fullName evidence="1">Uncharacterized protein</fullName>
    </submittedName>
</protein>
<proteinExistence type="predicted"/>
<dbReference type="AlphaFoldDB" id="A0AAN8WSM0"/>
<gene>
    <name evidence="1" type="ORF">SK128_020937</name>
</gene>
<dbReference type="Proteomes" id="UP001381693">
    <property type="component" value="Unassembled WGS sequence"/>
</dbReference>
<feature type="non-terminal residue" evidence="1">
    <location>
        <position position="1"/>
    </location>
</feature>
<dbReference type="EMBL" id="JAXCGZ010020550">
    <property type="protein sequence ID" value="KAK7065584.1"/>
    <property type="molecule type" value="Genomic_DNA"/>
</dbReference>